<proteinExistence type="predicted"/>
<dbReference type="Pfam" id="PF24349">
    <property type="entry name" value="DUF7509"/>
    <property type="match status" value="1"/>
</dbReference>
<organism evidence="3 4">
    <name type="scientific">Halorubrum vacuolatum</name>
    <name type="common">Natronobacterium vacuolatum</name>
    <dbReference type="NCBI Taxonomy" id="63740"/>
    <lineage>
        <taxon>Archaea</taxon>
        <taxon>Methanobacteriati</taxon>
        <taxon>Methanobacteriota</taxon>
        <taxon>Stenosarchaea group</taxon>
        <taxon>Halobacteria</taxon>
        <taxon>Halobacteriales</taxon>
        <taxon>Haloferacaceae</taxon>
        <taxon>Halorubrum</taxon>
    </lineage>
</organism>
<dbReference type="Proteomes" id="UP000198397">
    <property type="component" value="Unassembled WGS sequence"/>
</dbReference>
<keyword evidence="4" id="KW-1185">Reference proteome</keyword>
<reference evidence="3 4" key="1">
    <citation type="submission" date="2017-06" db="EMBL/GenBank/DDBJ databases">
        <authorList>
            <person name="Kim H.J."/>
            <person name="Triplett B.A."/>
        </authorList>
    </citation>
    <scope>NUCLEOTIDE SEQUENCE [LARGE SCALE GENOMIC DNA]</scope>
    <source>
        <strain evidence="3 4">DSM 8800</strain>
    </source>
</reference>
<protein>
    <submittedName>
        <fullName evidence="3">Transposase</fullName>
    </submittedName>
</protein>
<dbReference type="Pfam" id="PF12760">
    <property type="entry name" value="Zn_ribbon_IS1595"/>
    <property type="match status" value="1"/>
</dbReference>
<dbReference type="PANTHER" id="PTHR33293">
    <property type="entry name" value="INSERTION ELEMENT IS1 1 PROTEIN INSB-RELATED"/>
    <property type="match status" value="1"/>
</dbReference>
<sequence>MIPLKTFVSERRAANLLAQIRWRDGVYCPRCRTESVIRYGSYRVFQRYLCKDCGRTFNDKTVTVFEHSSVPLRKWYLAVYTYMIATEPSVRSAMLGAVHARWDASIRTFTDATDCCRLCAQFCTHIQNEELYGSLDRLD</sequence>
<evidence type="ECO:0000313" key="3">
    <source>
        <dbReference type="EMBL" id="SNR61092.1"/>
    </source>
</evidence>
<dbReference type="PANTHER" id="PTHR33293:SF1">
    <property type="entry name" value="INSERTION ELEMENT IS1 1 PROTEIN INSB-RELATED"/>
    <property type="match status" value="1"/>
</dbReference>
<gene>
    <name evidence="3" type="ORF">SAMN06264855_12129</name>
</gene>
<dbReference type="InterPro" id="IPR024442">
    <property type="entry name" value="Transposase_Zn_ribbon"/>
</dbReference>
<name>A0A238XQX4_HALVU</name>
<accession>A0A238XQX4</accession>
<dbReference type="AlphaFoldDB" id="A0A238XQX4"/>
<dbReference type="EMBL" id="FZNQ01000021">
    <property type="protein sequence ID" value="SNR61092.1"/>
    <property type="molecule type" value="Genomic_DNA"/>
</dbReference>
<feature type="domain" description="DUF7509" evidence="2">
    <location>
        <begin position="83"/>
        <end position="139"/>
    </location>
</feature>
<evidence type="ECO:0000313" key="4">
    <source>
        <dbReference type="Proteomes" id="UP000198397"/>
    </source>
</evidence>
<evidence type="ECO:0000259" key="2">
    <source>
        <dbReference type="Pfam" id="PF24349"/>
    </source>
</evidence>
<feature type="domain" description="Transposase zinc-ribbon" evidence="1">
    <location>
        <begin position="9"/>
        <end position="56"/>
    </location>
</feature>
<evidence type="ECO:0000259" key="1">
    <source>
        <dbReference type="Pfam" id="PF12760"/>
    </source>
</evidence>
<dbReference type="InterPro" id="IPR055931">
    <property type="entry name" value="DUF7509"/>
</dbReference>
<dbReference type="InterPro" id="IPR051354">
    <property type="entry name" value="Transposase_27_IS1"/>
</dbReference>